<keyword evidence="2" id="KW-1185">Reference proteome</keyword>
<name>A0ACC4AH52_POPAL</name>
<accession>A0ACC4AH52</accession>
<gene>
    <name evidence="1" type="ORF">D5086_033521</name>
</gene>
<proteinExistence type="predicted"/>
<evidence type="ECO:0000313" key="1">
    <source>
        <dbReference type="EMBL" id="KAL3565475.1"/>
    </source>
</evidence>
<dbReference type="EMBL" id="RCHU02000019">
    <property type="protein sequence ID" value="KAL3565475.1"/>
    <property type="molecule type" value="Genomic_DNA"/>
</dbReference>
<organism evidence="1 2">
    <name type="scientific">Populus alba</name>
    <name type="common">White poplar</name>
    <dbReference type="NCBI Taxonomy" id="43335"/>
    <lineage>
        <taxon>Eukaryota</taxon>
        <taxon>Viridiplantae</taxon>
        <taxon>Streptophyta</taxon>
        <taxon>Embryophyta</taxon>
        <taxon>Tracheophyta</taxon>
        <taxon>Spermatophyta</taxon>
        <taxon>Magnoliopsida</taxon>
        <taxon>eudicotyledons</taxon>
        <taxon>Gunneridae</taxon>
        <taxon>Pentapetalae</taxon>
        <taxon>rosids</taxon>
        <taxon>fabids</taxon>
        <taxon>Malpighiales</taxon>
        <taxon>Salicaceae</taxon>
        <taxon>Saliceae</taxon>
        <taxon>Populus</taxon>
    </lineage>
</organism>
<protein>
    <submittedName>
        <fullName evidence="1">Uncharacterized protein</fullName>
    </submittedName>
</protein>
<comment type="caution">
    <text evidence="1">The sequence shown here is derived from an EMBL/GenBank/DDBJ whole genome shotgun (WGS) entry which is preliminary data.</text>
</comment>
<sequence>MDALGEDELESARGLHSNEKFMSLNLLSHPKGKLRYLKDQPLLTLKDVESLFTTVPSTVSESDGKTTENLRHLPPSVAAALAAERRLKENTAGISV</sequence>
<evidence type="ECO:0000313" key="2">
    <source>
        <dbReference type="Proteomes" id="UP000309997"/>
    </source>
</evidence>
<reference evidence="1 2" key="1">
    <citation type="journal article" date="2024" name="Plant Biotechnol. J.">
        <title>Genome and CRISPR/Cas9 system of a widespread forest tree (Populus alba) in the world.</title>
        <authorList>
            <person name="Liu Y.J."/>
            <person name="Jiang P.F."/>
            <person name="Han X.M."/>
            <person name="Li X.Y."/>
            <person name="Wang H.M."/>
            <person name="Wang Y.J."/>
            <person name="Wang X.X."/>
            <person name="Zeng Q.Y."/>
        </authorList>
    </citation>
    <scope>NUCLEOTIDE SEQUENCE [LARGE SCALE GENOMIC DNA]</scope>
    <source>
        <strain evidence="2">cv. PAL-ZL1</strain>
    </source>
</reference>
<dbReference type="Proteomes" id="UP000309997">
    <property type="component" value="Unassembled WGS sequence"/>
</dbReference>